<feature type="domain" description="Peptidase M15A C-terminal" evidence="1">
    <location>
        <begin position="203"/>
        <end position="295"/>
    </location>
</feature>
<sequence length="313" mass="35007">MAVITKAKGHIQDLGSVAFAENGNILGTVGQHLRLEEFELWLELIGEHAGLDIGIEYEVHIQDEGWSRTFRNGEKAGTEGQGKRIEAVKIRLTGADAYKFRAWYHPHVEKNGWMGWCSDGESSGTEGESLRVEALQIVVLDKGIDLTVDVTEKFKKHEIQIVPPAPEPAPEVGPYGKYFDTYEFACDCIKGYPIDNPCDGYPETEFGKDPNLKPSLLDAANRFREYIGMPVVPTCGTRCPSSNDYWGGVPDSLHLFGGAFDCTIPGMNIVEAARIMYQVIGKPVRVYPDQDFMHVEESWLDGVYNQEQGYYIY</sequence>
<evidence type="ECO:0000259" key="1">
    <source>
        <dbReference type="Pfam" id="PF08291"/>
    </source>
</evidence>
<gene>
    <name evidence="2" type="ORF">ACWI_03780</name>
</gene>
<dbReference type="STRING" id="52694.ACWI_03780"/>
<accession>A0A1F2PL72</accession>
<organism evidence="2 3">
    <name type="scientific">Acetobacterium wieringae</name>
    <dbReference type="NCBI Taxonomy" id="52694"/>
    <lineage>
        <taxon>Bacteria</taxon>
        <taxon>Bacillati</taxon>
        <taxon>Bacillota</taxon>
        <taxon>Clostridia</taxon>
        <taxon>Eubacteriales</taxon>
        <taxon>Eubacteriaceae</taxon>
        <taxon>Acetobacterium</taxon>
    </lineage>
</organism>
<dbReference type="EMBL" id="LKEU01000012">
    <property type="protein sequence ID" value="OFV72128.1"/>
    <property type="molecule type" value="Genomic_DNA"/>
</dbReference>
<dbReference type="InterPro" id="IPR009045">
    <property type="entry name" value="Zn_M74/Hedgehog-like"/>
</dbReference>
<name>A0A1F2PL72_9FIRM</name>
<comment type="caution">
    <text evidence="2">The sequence shown here is derived from an EMBL/GenBank/DDBJ whole genome shotgun (WGS) entry which is preliminary data.</text>
</comment>
<proteinExistence type="predicted"/>
<dbReference type="Pfam" id="PF07538">
    <property type="entry name" value="ChW"/>
    <property type="match status" value="3"/>
</dbReference>
<evidence type="ECO:0000313" key="2">
    <source>
        <dbReference type="EMBL" id="OFV72128.1"/>
    </source>
</evidence>
<dbReference type="InterPro" id="IPR006637">
    <property type="entry name" value="ChW"/>
</dbReference>
<dbReference type="AlphaFoldDB" id="A0A1F2PL72"/>
<dbReference type="SUPFAM" id="SSF55166">
    <property type="entry name" value="Hedgehog/DD-peptidase"/>
    <property type="match status" value="1"/>
</dbReference>
<dbReference type="SMART" id="SM00728">
    <property type="entry name" value="ChW"/>
    <property type="match status" value="3"/>
</dbReference>
<dbReference type="InterPro" id="IPR013230">
    <property type="entry name" value="Peptidase_M15A_C"/>
</dbReference>
<protein>
    <submittedName>
        <fullName evidence="2">Clostridial hydrophobic W</fullName>
    </submittedName>
</protein>
<dbReference type="Gene3D" id="3.30.1380.10">
    <property type="match status" value="1"/>
</dbReference>
<dbReference type="Pfam" id="PF08291">
    <property type="entry name" value="Peptidase_M15_3"/>
    <property type="match status" value="1"/>
</dbReference>
<dbReference type="RefSeq" id="WP_070369746.1">
    <property type="nucleotide sequence ID" value="NZ_LKEU01000012.1"/>
</dbReference>
<evidence type="ECO:0000313" key="3">
    <source>
        <dbReference type="Proteomes" id="UP000176244"/>
    </source>
</evidence>
<dbReference type="OrthoDB" id="5242612at2"/>
<dbReference type="Proteomes" id="UP000176244">
    <property type="component" value="Unassembled WGS sequence"/>
</dbReference>
<reference evidence="2 3" key="1">
    <citation type="submission" date="2015-09" db="EMBL/GenBank/DDBJ databases">
        <title>Genome sequence of Acetobacterium wieringae DSM 1911.</title>
        <authorList>
            <person name="Poehlein A."/>
            <person name="Bengelsdorf F.R."/>
            <person name="Schiel-Bengelsdorf B."/>
            <person name="Duerre P."/>
            <person name="Daniel R."/>
        </authorList>
    </citation>
    <scope>NUCLEOTIDE SEQUENCE [LARGE SCALE GENOMIC DNA]</scope>
    <source>
        <strain evidence="2 3">DSM 1911</strain>
    </source>
</reference>